<proteinExistence type="predicted"/>
<sequence length="175" mass="19698">MVTMVRDEMRCNAMRYSKIGKWPPCLVFIKHFGRLGDKLFPTFYPQWADIGENLGVNAKREWVDGAGQVGWCSPLLGYVAEMGTRSRLDIATHDSRLTSSFLCRWFRTSATVGYERLKVLATTTVDETCTSGLCFGSGARGEEGWACRHLDSIVDVVRSFHFSNRSISNLLSRNS</sequence>
<protein>
    <submittedName>
        <fullName evidence="1">Uncharacterized protein</fullName>
    </submittedName>
</protein>
<organism evidence="1 2">
    <name type="scientific">Massariosphaeria phaeospora</name>
    <dbReference type="NCBI Taxonomy" id="100035"/>
    <lineage>
        <taxon>Eukaryota</taxon>
        <taxon>Fungi</taxon>
        <taxon>Dikarya</taxon>
        <taxon>Ascomycota</taxon>
        <taxon>Pezizomycotina</taxon>
        <taxon>Dothideomycetes</taxon>
        <taxon>Pleosporomycetidae</taxon>
        <taxon>Pleosporales</taxon>
        <taxon>Pleosporales incertae sedis</taxon>
        <taxon>Massariosphaeria</taxon>
    </lineage>
</organism>
<dbReference type="Proteomes" id="UP000481861">
    <property type="component" value="Unassembled WGS sequence"/>
</dbReference>
<dbReference type="EMBL" id="JAADJZ010000002">
    <property type="protein sequence ID" value="KAF2877280.1"/>
    <property type="molecule type" value="Genomic_DNA"/>
</dbReference>
<accession>A0A7C8MCX0</accession>
<evidence type="ECO:0000313" key="1">
    <source>
        <dbReference type="EMBL" id="KAF2877280.1"/>
    </source>
</evidence>
<keyword evidence="2" id="KW-1185">Reference proteome</keyword>
<dbReference type="AlphaFoldDB" id="A0A7C8MCX0"/>
<evidence type="ECO:0000313" key="2">
    <source>
        <dbReference type="Proteomes" id="UP000481861"/>
    </source>
</evidence>
<name>A0A7C8MCX0_9PLEO</name>
<comment type="caution">
    <text evidence="1">The sequence shown here is derived from an EMBL/GenBank/DDBJ whole genome shotgun (WGS) entry which is preliminary data.</text>
</comment>
<gene>
    <name evidence="1" type="ORF">BDV95DRAFT_142258</name>
</gene>
<reference evidence="1 2" key="1">
    <citation type="submission" date="2020-01" db="EMBL/GenBank/DDBJ databases">
        <authorList>
            <consortium name="DOE Joint Genome Institute"/>
            <person name="Haridas S."/>
            <person name="Albert R."/>
            <person name="Binder M."/>
            <person name="Bloem J."/>
            <person name="Labutti K."/>
            <person name="Salamov A."/>
            <person name="Andreopoulos B."/>
            <person name="Baker S.E."/>
            <person name="Barry K."/>
            <person name="Bills G."/>
            <person name="Bluhm B.H."/>
            <person name="Cannon C."/>
            <person name="Castanera R."/>
            <person name="Culley D.E."/>
            <person name="Daum C."/>
            <person name="Ezra D."/>
            <person name="Gonzalez J.B."/>
            <person name="Henrissat B."/>
            <person name="Kuo A."/>
            <person name="Liang C."/>
            <person name="Lipzen A."/>
            <person name="Lutzoni F."/>
            <person name="Magnuson J."/>
            <person name="Mondo S."/>
            <person name="Nolan M."/>
            <person name="Ohm R."/>
            <person name="Pangilinan J."/>
            <person name="Park H.-J.H."/>
            <person name="Ramirez L."/>
            <person name="Alfaro M."/>
            <person name="Sun H."/>
            <person name="Tritt A."/>
            <person name="Yoshinaga Y."/>
            <person name="Zwiers L.-H.L."/>
            <person name="Turgeon B.G."/>
            <person name="Goodwin S.B."/>
            <person name="Spatafora J.W."/>
            <person name="Crous P.W."/>
            <person name="Grigoriev I.V."/>
        </authorList>
    </citation>
    <scope>NUCLEOTIDE SEQUENCE [LARGE SCALE GENOMIC DNA]</scope>
    <source>
        <strain evidence="1 2">CBS 611.86</strain>
    </source>
</reference>